<keyword evidence="1" id="KW-0732">Signal</keyword>
<protein>
    <recommendedName>
        <fullName evidence="4">Secreted protein</fullName>
    </recommendedName>
</protein>
<feature type="chain" id="PRO_5042215872" description="Secreted protein" evidence="1">
    <location>
        <begin position="18"/>
        <end position="107"/>
    </location>
</feature>
<keyword evidence="3" id="KW-1185">Reference proteome</keyword>
<dbReference type="EMBL" id="JARIHO010000134">
    <property type="protein sequence ID" value="KAJ7301483.1"/>
    <property type="molecule type" value="Genomic_DNA"/>
</dbReference>
<gene>
    <name evidence="2" type="ORF">DFH08DRAFT_906840</name>
</gene>
<sequence length="107" mass="11402">MLLAAFLGSCTLPTSSAMSSWRSTRSARIARHWQTLCLSSASTCGRVQRGWGSGSTASVIERISPKELLQYFVVCGFTSSPHWACASGDCGPLLPLRPTQSGPVGLR</sequence>
<name>A0AAD6YZ10_9AGAR</name>
<comment type="caution">
    <text evidence="2">The sequence shown here is derived from an EMBL/GenBank/DDBJ whole genome shotgun (WGS) entry which is preliminary data.</text>
</comment>
<evidence type="ECO:0000256" key="1">
    <source>
        <dbReference type="SAM" id="SignalP"/>
    </source>
</evidence>
<dbReference type="Proteomes" id="UP001218218">
    <property type="component" value="Unassembled WGS sequence"/>
</dbReference>
<proteinExistence type="predicted"/>
<evidence type="ECO:0000313" key="2">
    <source>
        <dbReference type="EMBL" id="KAJ7301483.1"/>
    </source>
</evidence>
<organism evidence="2 3">
    <name type="scientific">Mycena albidolilacea</name>
    <dbReference type="NCBI Taxonomy" id="1033008"/>
    <lineage>
        <taxon>Eukaryota</taxon>
        <taxon>Fungi</taxon>
        <taxon>Dikarya</taxon>
        <taxon>Basidiomycota</taxon>
        <taxon>Agaricomycotina</taxon>
        <taxon>Agaricomycetes</taxon>
        <taxon>Agaricomycetidae</taxon>
        <taxon>Agaricales</taxon>
        <taxon>Marasmiineae</taxon>
        <taxon>Mycenaceae</taxon>
        <taxon>Mycena</taxon>
    </lineage>
</organism>
<accession>A0AAD6YZ10</accession>
<evidence type="ECO:0000313" key="3">
    <source>
        <dbReference type="Proteomes" id="UP001218218"/>
    </source>
</evidence>
<evidence type="ECO:0008006" key="4">
    <source>
        <dbReference type="Google" id="ProtNLM"/>
    </source>
</evidence>
<dbReference type="AlphaFoldDB" id="A0AAD6YZ10"/>
<reference evidence="2" key="1">
    <citation type="submission" date="2023-03" db="EMBL/GenBank/DDBJ databases">
        <title>Massive genome expansion in bonnet fungi (Mycena s.s.) driven by repeated elements and novel gene families across ecological guilds.</title>
        <authorList>
            <consortium name="Lawrence Berkeley National Laboratory"/>
            <person name="Harder C.B."/>
            <person name="Miyauchi S."/>
            <person name="Viragh M."/>
            <person name="Kuo A."/>
            <person name="Thoen E."/>
            <person name="Andreopoulos B."/>
            <person name="Lu D."/>
            <person name="Skrede I."/>
            <person name="Drula E."/>
            <person name="Henrissat B."/>
            <person name="Morin E."/>
            <person name="Kohler A."/>
            <person name="Barry K."/>
            <person name="LaButti K."/>
            <person name="Morin E."/>
            <person name="Salamov A."/>
            <person name="Lipzen A."/>
            <person name="Mereny Z."/>
            <person name="Hegedus B."/>
            <person name="Baldrian P."/>
            <person name="Stursova M."/>
            <person name="Weitz H."/>
            <person name="Taylor A."/>
            <person name="Grigoriev I.V."/>
            <person name="Nagy L.G."/>
            <person name="Martin F."/>
            <person name="Kauserud H."/>
        </authorList>
    </citation>
    <scope>NUCLEOTIDE SEQUENCE</scope>
    <source>
        <strain evidence="2">CBHHK002</strain>
    </source>
</reference>
<feature type="signal peptide" evidence="1">
    <location>
        <begin position="1"/>
        <end position="17"/>
    </location>
</feature>